<gene>
    <name evidence="1" type="ORF">L21_1212</name>
</gene>
<evidence type="ECO:0000313" key="1">
    <source>
        <dbReference type="EMBL" id="SCL75316.1"/>
    </source>
</evidence>
<protein>
    <recommendedName>
        <fullName evidence="3">DUF1894 domain-containing protein</fullName>
    </recommendedName>
</protein>
<dbReference type="OrthoDB" id="109565at2157"/>
<evidence type="ECO:0008006" key="3">
    <source>
        <dbReference type="Google" id="ProtNLM"/>
    </source>
</evidence>
<name>A0A1M4MKC0_9EURY</name>
<dbReference type="STRING" id="118126.L21_1212"/>
<reference evidence="1 2" key="1">
    <citation type="submission" date="2016-08" db="EMBL/GenBank/DDBJ databases">
        <authorList>
            <person name="Seilhamer J.J."/>
        </authorList>
    </citation>
    <scope>NUCLEOTIDE SEQUENCE [LARGE SCALE GENOMIC DNA]</scope>
    <source>
        <strain evidence="1">L21-II-0</strain>
    </source>
</reference>
<accession>A0A1M4MKC0</accession>
<dbReference type="Pfam" id="PF08979">
    <property type="entry name" value="DUF1894"/>
    <property type="match status" value="1"/>
</dbReference>
<dbReference type="RefSeq" id="WP_074369588.1">
    <property type="nucleotide sequence ID" value="NZ_FMID01000028.1"/>
</dbReference>
<sequence length="102" mass="11650">MASRCVNNLGGLVLLKDVTPDQVNDYVRKHSKEYYEMEPGFVFKDIRMLLKKPMLVGLQIRKGKILLPFTKPCPGYGTMLFEIAAKDADIEFIRDNLVKVSE</sequence>
<proteinExistence type="predicted"/>
<dbReference type="AlphaFoldDB" id="A0A1M4MKC0"/>
<dbReference type="Proteomes" id="UP000184671">
    <property type="component" value="Unassembled WGS sequence"/>
</dbReference>
<dbReference type="EMBL" id="FMID01000028">
    <property type="protein sequence ID" value="SCL75316.1"/>
    <property type="molecule type" value="Genomic_DNA"/>
</dbReference>
<organism evidence="1 2">
    <name type="scientific">Methanoculleus chikugoensis</name>
    <dbReference type="NCBI Taxonomy" id="118126"/>
    <lineage>
        <taxon>Archaea</taxon>
        <taxon>Methanobacteriati</taxon>
        <taxon>Methanobacteriota</taxon>
        <taxon>Stenosarchaea group</taxon>
        <taxon>Methanomicrobia</taxon>
        <taxon>Methanomicrobiales</taxon>
        <taxon>Methanomicrobiaceae</taxon>
        <taxon>Methanoculleus</taxon>
    </lineage>
</organism>
<evidence type="ECO:0000313" key="2">
    <source>
        <dbReference type="Proteomes" id="UP000184671"/>
    </source>
</evidence>
<dbReference type="InterPro" id="IPR012031">
    <property type="entry name" value="MTH0776-like"/>
</dbReference>